<evidence type="ECO:0008006" key="3">
    <source>
        <dbReference type="Google" id="ProtNLM"/>
    </source>
</evidence>
<keyword evidence="1" id="KW-0812">Transmembrane</keyword>
<sequence>MFALALSIGVLGGIATWLSLSPLAGMVTIWAIFIAWGAYFHNGANTAALKNTIVCGIFGSVLAGIAFALITKVGLGQGTPLAVNAAVWVGLAVFVLVMGATIPAFSVIPTAVYGFAATAAYAIHAGPELSTAGNTLAMDFSNPVIVISLSFIVGALFGMVSGKVAAMISGQN</sequence>
<dbReference type="InterPro" id="IPR009476">
    <property type="entry name" value="DUF1097"/>
</dbReference>
<protein>
    <recommendedName>
        <fullName evidence="3">DUF1097 domain-containing protein</fullName>
    </recommendedName>
</protein>
<feature type="transmembrane region" description="Helical" evidence="1">
    <location>
        <begin position="144"/>
        <end position="166"/>
    </location>
</feature>
<evidence type="ECO:0000313" key="2">
    <source>
        <dbReference type="EMBL" id="KKN56113.1"/>
    </source>
</evidence>
<evidence type="ECO:0000256" key="1">
    <source>
        <dbReference type="SAM" id="Phobius"/>
    </source>
</evidence>
<feature type="transmembrane region" description="Helical" evidence="1">
    <location>
        <begin position="81"/>
        <end position="98"/>
    </location>
</feature>
<keyword evidence="1" id="KW-1133">Transmembrane helix</keyword>
<organism evidence="2">
    <name type="scientific">marine sediment metagenome</name>
    <dbReference type="NCBI Taxonomy" id="412755"/>
    <lineage>
        <taxon>unclassified sequences</taxon>
        <taxon>metagenomes</taxon>
        <taxon>ecological metagenomes</taxon>
    </lineage>
</organism>
<comment type="caution">
    <text evidence="2">The sequence shown here is derived from an EMBL/GenBank/DDBJ whole genome shotgun (WGS) entry which is preliminary data.</text>
</comment>
<reference evidence="2" key="1">
    <citation type="journal article" date="2015" name="Nature">
        <title>Complex archaea that bridge the gap between prokaryotes and eukaryotes.</title>
        <authorList>
            <person name="Spang A."/>
            <person name="Saw J.H."/>
            <person name="Jorgensen S.L."/>
            <person name="Zaremba-Niedzwiedzka K."/>
            <person name="Martijn J."/>
            <person name="Lind A.E."/>
            <person name="van Eijk R."/>
            <person name="Schleper C."/>
            <person name="Guy L."/>
            <person name="Ettema T.J."/>
        </authorList>
    </citation>
    <scope>NUCLEOTIDE SEQUENCE</scope>
</reference>
<feature type="transmembrane region" description="Helical" evidence="1">
    <location>
        <begin position="105"/>
        <end position="124"/>
    </location>
</feature>
<proteinExistence type="predicted"/>
<keyword evidence="1" id="KW-0472">Membrane</keyword>
<name>A0A0F9UR87_9ZZZZ</name>
<dbReference type="Pfam" id="PF06496">
    <property type="entry name" value="DUF1097"/>
    <property type="match status" value="1"/>
</dbReference>
<dbReference type="AlphaFoldDB" id="A0A0F9UR87"/>
<dbReference type="EMBL" id="LAZR01000857">
    <property type="protein sequence ID" value="KKN56113.1"/>
    <property type="molecule type" value="Genomic_DNA"/>
</dbReference>
<feature type="transmembrane region" description="Helical" evidence="1">
    <location>
        <begin position="22"/>
        <end position="40"/>
    </location>
</feature>
<gene>
    <name evidence="2" type="ORF">LCGC14_0575460</name>
</gene>
<accession>A0A0F9UR87</accession>
<feature type="transmembrane region" description="Helical" evidence="1">
    <location>
        <begin position="52"/>
        <end position="75"/>
    </location>
</feature>